<keyword evidence="2" id="KW-0238">DNA-binding</keyword>
<dbReference type="PRINTS" id="PR00038">
    <property type="entry name" value="HTHLUXR"/>
</dbReference>
<dbReference type="CDD" id="cd06170">
    <property type="entry name" value="LuxR_C_like"/>
    <property type="match status" value="1"/>
</dbReference>
<name>A0A330LSN5_9GAMM</name>
<dbReference type="InterPro" id="IPR000792">
    <property type="entry name" value="Tscrpt_reg_LuxR_C"/>
</dbReference>
<dbReference type="PANTHER" id="PTHR43214:SF43">
    <property type="entry name" value="TWO-COMPONENT RESPONSE REGULATOR"/>
    <property type="match status" value="1"/>
</dbReference>
<gene>
    <name evidence="6" type="ORF">MORIYA_3519</name>
</gene>
<dbReference type="GO" id="GO:0006355">
    <property type="term" value="P:regulation of DNA-templated transcription"/>
    <property type="evidence" value="ECO:0007669"/>
    <property type="project" value="InterPro"/>
</dbReference>
<dbReference type="InterPro" id="IPR001789">
    <property type="entry name" value="Sig_transdc_resp-reg_receiver"/>
</dbReference>
<dbReference type="Gene3D" id="3.40.50.2300">
    <property type="match status" value="1"/>
</dbReference>
<evidence type="ECO:0000256" key="3">
    <source>
        <dbReference type="PROSITE-ProRule" id="PRU00169"/>
    </source>
</evidence>
<dbReference type="AlphaFoldDB" id="A0A330LSN5"/>
<proteinExistence type="predicted"/>
<dbReference type="CDD" id="cd17535">
    <property type="entry name" value="REC_NarL-like"/>
    <property type="match status" value="1"/>
</dbReference>
<dbReference type="SMART" id="SM00448">
    <property type="entry name" value="REC"/>
    <property type="match status" value="1"/>
</dbReference>
<dbReference type="PANTHER" id="PTHR43214">
    <property type="entry name" value="TWO-COMPONENT RESPONSE REGULATOR"/>
    <property type="match status" value="1"/>
</dbReference>
<keyword evidence="7" id="KW-1185">Reference proteome</keyword>
<dbReference type="GO" id="GO:0000160">
    <property type="term" value="P:phosphorelay signal transduction system"/>
    <property type="evidence" value="ECO:0007669"/>
    <property type="project" value="InterPro"/>
</dbReference>
<evidence type="ECO:0000313" key="6">
    <source>
        <dbReference type="EMBL" id="SQD79974.1"/>
    </source>
</evidence>
<dbReference type="InterPro" id="IPR058245">
    <property type="entry name" value="NreC/VraR/RcsB-like_REC"/>
</dbReference>
<dbReference type="SUPFAM" id="SSF46894">
    <property type="entry name" value="C-terminal effector domain of the bipartite response regulators"/>
    <property type="match status" value="1"/>
</dbReference>
<keyword evidence="1 3" id="KW-0597">Phosphoprotein</keyword>
<reference evidence="7" key="1">
    <citation type="submission" date="2018-05" db="EMBL/GenBank/DDBJ databases">
        <authorList>
            <person name="Cea G.-C."/>
            <person name="William W."/>
        </authorList>
    </citation>
    <scope>NUCLEOTIDE SEQUENCE [LARGE SCALE GENOMIC DNA]</scope>
    <source>
        <strain evidence="7">DB21MT 5</strain>
    </source>
</reference>
<evidence type="ECO:0000259" key="5">
    <source>
        <dbReference type="PROSITE" id="PS50110"/>
    </source>
</evidence>
<dbReference type="InterPro" id="IPR039420">
    <property type="entry name" value="WalR-like"/>
</dbReference>
<feature type="domain" description="Response regulatory" evidence="5">
    <location>
        <begin position="3"/>
        <end position="117"/>
    </location>
</feature>
<feature type="modified residue" description="4-aspartylphosphate" evidence="3">
    <location>
        <position position="52"/>
    </location>
</feature>
<dbReference type="Proteomes" id="UP000250163">
    <property type="component" value="Chromosome MORIYA"/>
</dbReference>
<dbReference type="OrthoDB" id="9796655at2"/>
<protein>
    <submittedName>
        <fullName evidence="6">Transcriptional regulator, LuxR family</fullName>
    </submittedName>
</protein>
<dbReference type="SMART" id="SM00421">
    <property type="entry name" value="HTH_LUXR"/>
    <property type="match status" value="1"/>
</dbReference>
<dbReference type="PROSITE" id="PS50043">
    <property type="entry name" value="HTH_LUXR_2"/>
    <property type="match status" value="1"/>
</dbReference>
<dbReference type="Pfam" id="PF00196">
    <property type="entry name" value="GerE"/>
    <property type="match status" value="1"/>
</dbReference>
<dbReference type="InterPro" id="IPR036388">
    <property type="entry name" value="WH-like_DNA-bd_sf"/>
</dbReference>
<accession>A0A330LSN5</accession>
<dbReference type="InterPro" id="IPR011006">
    <property type="entry name" value="CheY-like_superfamily"/>
</dbReference>
<dbReference type="EMBL" id="LS483250">
    <property type="protein sequence ID" value="SQD79974.1"/>
    <property type="molecule type" value="Genomic_DNA"/>
</dbReference>
<evidence type="ECO:0000256" key="1">
    <source>
        <dbReference type="ARBA" id="ARBA00022553"/>
    </source>
</evidence>
<dbReference type="GO" id="GO:0003677">
    <property type="term" value="F:DNA binding"/>
    <property type="evidence" value="ECO:0007669"/>
    <property type="project" value="UniProtKB-KW"/>
</dbReference>
<dbReference type="Gene3D" id="1.10.10.10">
    <property type="entry name" value="Winged helix-like DNA-binding domain superfamily/Winged helix DNA-binding domain"/>
    <property type="match status" value="1"/>
</dbReference>
<evidence type="ECO:0000256" key="2">
    <source>
        <dbReference type="ARBA" id="ARBA00023125"/>
    </source>
</evidence>
<dbReference type="Pfam" id="PF00072">
    <property type="entry name" value="Response_reg"/>
    <property type="match status" value="1"/>
</dbReference>
<dbReference type="InterPro" id="IPR016032">
    <property type="entry name" value="Sig_transdc_resp-reg_C-effctor"/>
</dbReference>
<organism evidence="6 7">
    <name type="scientific">Moritella yayanosii</name>
    <dbReference type="NCBI Taxonomy" id="69539"/>
    <lineage>
        <taxon>Bacteria</taxon>
        <taxon>Pseudomonadati</taxon>
        <taxon>Pseudomonadota</taxon>
        <taxon>Gammaproteobacteria</taxon>
        <taxon>Alteromonadales</taxon>
        <taxon>Moritellaceae</taxon>
        <taxon>Moritella</taxon>
    </lineage>
</organism>
<dbReference type="PROSITE" id="PS50110">
    <property type="entry name" value="RESPONSE_REGULATORY"/>
    <property type="match status" value="1"/>
</dbReference>
<dbReference type="KEGG" id="mya:MORIYA_3519"/>
<sequence>MSNIILADDHLIVAQGIASILQPEHQILAIAKDGLELVELVKQHQPDLVITDISMPDMTGIAAIATLKRINKHLKIICLTMHDEQEYAEGAIAAGAKGYVLKHEASESLIEAVNQVLNGGTYISTSITVDTDKPKLSSRQISVLRLLAQGKSARQVADELFISPRTVEFHKYSIMKLVNAKTSAELIQYALNHGLMD</sequence>
<dbReference type="SUPFAM" id="SSF52172">
    <property type="entry name" value="CheY-like"/>
    <property type="match status" value="1"/>
</dbReference>
<evidence type="ECO:0000313" key="7">
    <source>
        <dbReference type="Proteomes" id="UP000250163"/>
    </source>
</evidence>
<dbReference type="RefSeq" id="WP_112716977.1">
    <property type="nucleotide sequence ID" value="NZ_LS483250.1"/>
</dbReference>
<feature type="domain" description="HTH luxR-type" evidence="4">
    <location>
        <begin position="129"/>
        <end position="194"/>
    </location>
</feature>
<evidence type="ECO:0000259" key="4">
    <source>
        <dbReference type="PROSITE" id="PS50043"/>
    </source>
</evidence>